<dbReference type="InterPro" id="IPR011701">
    <property type="entry name" value="MFS"/>
</dbReference>
<dbReference type="EMBL" id="JBAKIA010000007">
    <property type="protein sequence ID" value="MEJ8474963.1"/>
    <property type="molecule type" value="Genomic_DNA"/>
</dbReference>
<organism evidence="11 12">
    <name type="scientific">Roseibium algae</name>
    <dbReference type="NCBI Taxonomy" id="3123038"/>
    <lineage>
        <taxon>Bacteria</taxon>
        <taxon>Pseudomonadati</taxon>
        <taxon>Pseudomonadota</taxon>
        <taxon>Alphaproteobacteria</taxon>
        <taxon>Hyphomicrobiales</taxon>
        <taxon>Stappiaceae</taxon>
        <taxon>Roseibium</taxon>
    </lineage>
</organism>
<feature type="transmembrane region" description="Helical" evidence="9">
    <location>
        <begin position="170"/>
        <end position="188"/>
    </location>
</feature>
<dbReference type="Pfam" id="PF07690">
    <property type="entry name" value="MFS_1"/>
    <property type="match status" value="1"/>
</dbReference>
<evidence type="ECO:0000256" key="2">
    <source>
        <dbReference type="ARBA" id="ARBA00006523"/>
    </source>
</evidence>
<feature type="transmembrane region" description="Helical" evidence="9">
    <location>
        <begin position="362"/>
        <end position="382"/>
    </location>
</feature>
<feature type="transmembrane region" description="Helical" evidence="9">
    <location>
        <begin position="99"/>
        <end position="128"/>
    </location>
</feature>
<keyword evidence="3" id="KW-0813">Transport</keyword>
<keyword evidence="8 9" id="KW-0472">Membrane</keyword>
<sequence length="399" mass="42986">MIAFPTLPAQGFKIIFLLILGSTATSSLIPAMGYFIVEGLHQPPWKIGLFSGLVAPLSMLINRQVGQLIDNSVPVRRILAVSVIGYLLFASLLASTPDFLVLVVLGAPLMALSSGATATTLTYGRLYANLHDLDAGQFNALLRMGISIAWMFGPALTFLLISQIGFQKTYLVSICLGLIWLTAWYFIVTRNFRAPPKSPQTEQLQSTDWALWLAALACTFFALGNVLFLSVSPLYFIEQVGLPGFTPGLLLSIKCLVEVFSILFAAHLAKGFGARPVLIAASLLAICSFTLMAQVTTVWQASTIAALEGFYYGLFAGVSITYIQSFIPKTPGRATAIYSNSLFMGGLVGTVSMGMIASAFDYHAVVYVAVGAACMAFIVLMLTRKVPRQAFSPLSDDEI</sequence>
<keyword evidence="6 9" id="KW-0812">Transmembrane</keyword>
<protein>
    <submittedName>
        <fullName evidence="11">MFS transporter</fullName>
    </submittedName>
</protein>
<keyword evidence="7 9" id="KW-1133">Transmembrane helix</keyword>
<feature type="transmembrane region" description="Helical" evidence="9">
    <location>
        <begin position="276"/>
        <end position="295"/>
    </location>
</feature>
<dbReference type="InterPro" id="IPR036259">
    <property type="entry name" value="MFS_trans_sf"/>
</dbReference>
<feature type="transmembrane region" description="Helical" evidence="9">
    <location>
        <begin position="335"/>
        <end position="356"/>
    </location>
</feature>
<evidence type="ECO:0000259" key="10">
    <source>
        <dbReference type="PROSITE" id="PS50850"/>
    </source>
</evidence>
<evidence type="ECO:0000256" key="1">
    <source>
        <dbReference type="ARBA" id="ARBA00004651"/>
    </source>
</evidence>
<keyword evidence="4" id="KW-1003">Cell membrane</keyword>
<comment type="caution">
    <text evidence="11">The sequence shown here is derived from an EMBL/GenBank/DDBJ whole genome shotgun (WGS) entry which is preliminary data.</text>
</comment>
<comment type="similarity">
    <text evidence="2">Belongs to the major facilitator superfamily. Set transporter family.</text>
</comment>
<keyword evidence="5" id="KW-0762">Sugar transport</keyword>
<evidence type="ECO:0000313" key="12">
    <source>
        <dbReference type="Proteomes" id="UP001385499"/>
    </source>
</evidence>
<dbReference type="InterPro" id="IPR020846">
    <property type="entry name" value="MFS_dom"/>
</dbReference>
<keyword evidence="12" id="KW-1185">Reference proteome</keyword>
<comment type="subcellular location">
    <subcellularLocation>
        <location evidence="1">Cell membrane</location>
        <topology evidence="1">Multi-pass membrane protein</topology>
    </subcellularLocation>
</comment>
<dbReference type="PANTHER" id="PTHR23535">
    <property type="entry name" value="SUGAR EFFLUX TRANSPORTER A-RELATED"/>
    <property type="match status" value="1"/>
</dbReference>
<evidence type="ECO:0000256" key="7">
    <source>
        <dbReference type="ARBA" id="ARBA00022989"/>
    </source>
</evidence>
<dbReference type="Proteomes" id="UP001385499">
    <property type="component" value="Unassembled WGS sequence"/>
</dbReference>
<feature type="transmembrane region" description="Helical" evidence="9">
    <location>
        <begin position="12"/>
        <end position="37"/>
    </location>
</feature>
<evidence type="ECO:0000256" key="9">
    <source>
        <dbReference type="SAM" id="Phobius"/>
    </source>
</evidence>
<dbReference type="PROSITE" id="PS50850">
    <property type="entry name" value="MFS"/>
    <property type="match status" value="1"/>
</dbReference>
<accession>A0ABU8TLC9</accession>
<feature type="domain" description="Major facilitator superfamily (MFS) profile" evidence="10">
    <location>
        <begin position="210"/>
        <end position="399"/>
    </location>
</feature>
<reference evidence="11 12" key="1">
    <citation type="submission" date="2024-02" db="EMBL/GenBank/DDBJ databases">
        <title>Roseibium algae sp. nov., isolated from marine alga (Grateloupia sp.), showing potential in myo-inositol conversion.</title>
        <authorList>
            <person name="Wang Y."/>
        </authorList>
    </citation>
    <scope>NUCLEOTIDE SEQUENCE [LARGE SCALE GENOMIC DNA]</scope>
    <source>
        <strain evidence="11 12">H3510</strain>
    </source>
</reference>
<dbReference type="PANTHER" id="PTHR23535:SF2">
    <property type="entry name" value="SUGAR EFFLUX TRANSPORTER A-RELATED"/>
    <property type="match status" value="1"/>
</dbReference>
<name>A0ABU8TLC9_9HYPH</name>
<evidence type="ECO:0000256" key="4">
    <source>
        <dbReference type="ARBA" id="ARBA00022475"/>
    </source>
</evidence>
<feature type="transmembrane region" description="Helical" evidence="9">
    <location>
        <begin position="140"/>
        <end position="164"/>
    </location>
</feature>
<dbReference type="Gene3D" id="1.20.1250.20">
    <property type="entry name" value="MFS general substrate transporter like domains"/>
    <property type="match status" value="2"/>
</dbReference>
<evidence type="ECO:0000256" key="5">
    <source>
        <dbReference type="ARBA" id="ARBA00022597"/>
    </source>
</evidence>
<evidence type="ECO:0000256" key="3">
    <source>
        <dbReference type="ARBA" id="ARBA00022448"/>
    </source>
</evidence>
<evidence type="ECO:0000256" key="6">
    <source>
        <dbReference type="ARBA" id="ARBA00022692"/>
    </source>
</evidence>
<evidence type="ECO:0000256" key="8">
    <source>
        <dbReference type="ARBA" id="ARBA00023136"/>
    </source>
</evidence>
<dbReference type="SUPFAM" id="SSF103473">
    <property type="entry name" value="MFS general substrate transporter"/>
    <property type="match status" value="1"/>
</dbReference>
<feature type="transmembrane region" description="Helical" evidence="9">
    <location>
        <begin position="209"/>
        <end position="237"/>
    </location>
</feature>
<proteinExistence type="inferred from homology"/>
<feature type="transmembrane region" description="Helical" evidence="9">
    <location>
        <begin position="74"/>
        <end position="93"/>
    </location>
</feature>
<feature type="transmembrane region" description="Helical" evidence="9">
    <location>
        <begin position="249"/>
        <end position="269"/>
    </location>
</feature>
<gene>
    <name evidence="11" type="ORF">V6575_12770</name>
</gene>
<evidence type="ECO:0000313" key="11">
    <source>
        <dbReference type="EMBL" id="MEJ8474963.1"/>
    </source>
</evidence>
<dbReference type="RefSeq" id="WP_340274790.1">
    <property type="nucleotide sequence ID" value="NZ_JBAKIA010000007.1"/>
</dbReference>
<feature type="transmembrane region" description="Helical" evidence="9">
    <location>
        <begin position="301"/>
        <end position="323"/>
    </location>
</feature>